<name>A0AAD1U6G1_EUPCR</name>
<dbReference type="Proteomes" id="UP001295684">
    <property type="component" value="Unassembled WGS sequence"/>
</dbReference>
<proteinExistence type="predicted"/>
<reference evidence="2" key="1">
    <citation type="submission" date="2023-07" db="EMBL/GenBank/DDBJ databases">
        <authorList>
            <consortium name="AG Swart"/>
            <person name="Singh M."/>
            <person name="Singh A."/>
            <person name="Seah K."/>
            <person name="Emmerich C."/>
        </authorList>
    </citation>
    <scope>NUCLEOTIDE SEQUENCE</scope>
    <source>
        <strain evidence="2">DP1</strain>
    </source>
</reference>
<evidence type="ECO:0000313" key="3">
    <source>
        <dbReference type="Proteomes" id="UP001295684"/>
    </source>
</evidence>
<keyword evidence="1" id="KW-0472">Membrane</keyword>
<feature type="transmembrane region" description="Helical" evidence="1">
    <location>
        <begin position="136"/>
        <end position="157"/>
    </location>
</feature>
<dbReference type="EMBL" id="CAMPGE010004450">
    <property type="protein sequence ID" value="CAI2363297.1"/>
    <property type="molecule type" value="Genomic_DNA"/>
</dbReference>
<accession>A0AAD1U6G1</accession>
<evidence type="ECO:0000313" key="2">
    <source>
        <dbReference type="EMBL" id="CAI2363297.1"/>
    </source>
</evidence>
<organism evidence="2 3">
    <name type="scientific">Euplotes crassus</name>
    <dbReference type="NCBI Taxonomy" id="5936"/>
    <lineage>
        <taxon>Eukaryota</taxon>
        <taxon>Sar</taxon>
        <taxon>Alveolata</taxon>
        <taxon>Ciliophora</taxon>
        <taxon>Intramacronucleata</taxon>
        <taxon>Spirotrichea</taxon>
        <taxon>Hypotrichia</taxon>
        <taxon>Euplotida</taxon>
        <taxon>Euplotidae</taxon>
        <taxon>Moneuplotes</taxon>
    </lineage>
</organism>
<dbReference type="AlphaFoldDB" id="A0AAD1U6G1"/>
<evidence type="ECO:0000256" key="1">
    <source>
        <dbReference type="SAM" id="Phobius"/>
    </source>
</evidence>
<keyword evidence="1" id="KW-1133">Transmembrane helix</keyword>
<sequence length="163" mass="18434">MIESTIFSNSVIIKNATFRLSNQVIFLRLDYIYKVTSFQHFLTDYTTENLMLAEPCAIRLWNVASGNYKIKLTNLEASGLDAILSTQENSDLNDFKFLEKIEDGNYQNSSVSAKNDQALHIKHEMLRTAGFSSKHIILIIAGAVIFCLCSTLISIIIKKLKIH</sequence>
<comment type="caution">
    <text evidence="2">The sequence shown here is derived from an EMBL/GenBank/DDBJ whole genome shotgun (WGS) entry which is preliminary data.</text>
</comment>
<gene>
    <name evidence="2" type="ORF">ECRASSUSDP1_LOCUS4627</name>
</gene>
<keyword evidence="1" id="KW-0812">Transmembrane</keyword>
<protein>
    <submittedName>
        <fullName evidence="2">Uncharacterized protein</fullName>
    </submittedName>
</protein>
<keyword evidence="3" id="KW-1185">Reference proteome</keyword>